<name>A0A4R0NGS0_9SPHI</name>
<organism evidence="2 3">
    <name type="scientific">Pedobacter hiemivivus</name>
    <dbReference type="NCBI Taxonomy" id="2530454"/>
    <lineage>
        <taxon>Bacteria</taxon>
        <taxon>Pseudomonadati</taxon>
        <taxon>Bacteroidota</taxon>
        <taxon>Sphingobacteriia</taxon>
        <taxon>Sphingobacteriales</taxon>
        <taxon>Sphingobacteriaceae</taxon>
        <taxon>Pedobacter</taxon>
    </lineage>
</organism>
<gene>
    <name evidence="2" type="ORF">EZ444_04090</name>
</gene>
<sequence>MVSKTEEIIYVEISEMDYLLICFVRALRIQKGVTQLQLSQRMKLADGFVSKVETFVERAKYSIRHLPLLAIALECDIKDVLPKQTPKYDQIRLTLRRTNKTNKDGSTSTKKMTEVVSIEPIDKKVIK</sequence>
<dbReference type="GO" id="GO:0003677">
    <property type="term" value="F:DNA binding"/>
    <property type="evidence" value="ECO:0007669"/>
    <property type="project" value="InterPro"/>
</dbReference>
<dbReference type="SUPFAM" id="SSF47413">
    <property type="entry name" value="lambda repressor-like DNA-binding domains"/>
    <property type="match status" value="1"/>
</dbReference>
<protein>
    <submittedName>
        <fullName evidence="2">XRE family transcriptional regulator</fullName>
    </submittedName>
</protein>
<accession>A0A4R0NGS0</accession>
<dbReference type="EMBL" id="SJSM01000002">
    <property type="protein sequence ID" value="TCC98472.1"/>
    <property type="molecule type" value="Genomic_DNA"/>
</dbReference>
<dbReference type="AlphaFoldDB" id="A0A4R0NGS0"/>
<evidence type="ECO:0000313" key="2">
    <source>
        <dbReference type="EMBL" id="TCC98472.1"/>
    </source>
</evidence>
<evidence type="ECO:0000259" key="1">
    <source>
        <dbReference type="PROSITE" id="PS50943"/>
    </source>
</evidence>
<reference evidence="2 3" key="1">
    <citation type="submission" date="2019-02" db="EMBL/GenBank/DDBJ databases">
        <title>Pedobacter sp. RP-3-8 sp. nov., isolated from Arctic soil.</title>
        <authorList>
            <person name="Dahal R.H."/>
        </authorList>
    </citation>
    <scope>NUCLEOTIDE SEQUENCE [LARGE SCALE GENOMIC DNA]</scope>
    <source>
        <strain evidence="2 3">RP-3-8</strain>
    </source>
</reference>
<keyword evidence="3" id="KW-1185">Reference proteome</keyword>
<dbReference type="RefSeq" id="WP_131607455.1">
    <property type="nucleotide sequence ID" value="NZ_SJSM01000002.1"/>
</dbReference>
<dbReference type="OrthoDB" id="1258472at2"/>
<comment type="caution">
    <text evidence="2">The sequence shown here is derived from an EMBL/GenBank/DDBJ whole genome shotgun (WGS) entry which is preliminary data.</text>
</comment>
<dbReference type="InterPro" id="IPR001387">
    <property type="entry name" value="Cro/C1-type_HTH"/>
</dbReference>
<evidence type="ECO:0000313" key="3">
    <source>
        <dbReference type="Proteomes" id="UP000291117"/>
    </source>
</evidence>
<dbReference type="InterPro" id="IPR010982">
    <property type="entry name" value="Lambda_DNA-bd_dom_sf"/>
</dbReference>
<dbReference type="Gene3D" id="1.10.260.40">
    <property type="entry name" value="lambda repressor-like DNA-binding domains"/>
    <property type="match status" value="1"/>
</dbReference>
<dbReference type="PROSITE" id="PS50943">
    <property type="entry name" value="HTH_CROC1"/>
    <property type="match status" value="1"/>
</dbReference>
<proteinExistence type="predicted"/>
<feature type="domain" description="HTH cro/C1-type" evidence="1">
    <location>
        <begin position="24"/>
        <end position="80"/>
    </location>
</feature>
<dbReference type="Proteomes" id="UP000291117">
    <property type="component" value="Unassembled WGS sequence"/>
</dbReference>